<dbReference type="EMBL" id="CBKP010000032">
    <property type="protein sequence ID" value="CDF29137.1"/>
    <property type="molecule type" value="Genomic_DNA"/>
</dbReference>
<organism evidence="1 2">
    <name type="scientific">Methanobrevibacter smithii CAG:186</name>
    <dbReference type="NCBI Taxonomy" id="1263088"/>
    <lineage>
        <taxon>Archaea</taxon>
        <taxon>Methanobacteriati</taxon>
        <taxon>Methanobacteriota</taxon>
        <taxon>Methanomada group</taxon>
        <taxon>Methanobacteria</taxon>
        <taxon>Methanobacteriales</taxon>
        <taxon>Methanobacteriaceae</taxon>
        <taxon>Methanobrevibacter</taxon>
    </lineage>
</organism>
<dbReference type="AlphaFoldDB" id="R7PX61"/>
<accession>R7PX61</accession>
<evidence type="ECO:0000313" key="1">
    <source>
        <dbReference type="EMBL" id="CDF29137.1"/>
    </source>
</evidence>
<evidence type="ECO:0000313" key="2">
    <source>
        <dbReference type="Proteomes" id="UP000018189"/>
    </source>
</evidence>
<protein>
    <submittedName>
        <fullName evidence="1">Uncharacterized protein</fullName>
    </submittedName>
</protein>
<comment type="caution">
    <text evidence="1">The sequence shown here is derived from an EMBL/GenBank/DDBJ whole genome shotgun (WGS) entry which is preliminary data.</text>
</comment>
<dbReference type="Proteomes" id="UP000018189">
    <property type="component" value="Unassembled WGS sequence"/>
</dbReference>
<name>R7PX61_METSM</name>
<gene>
    <name evidence="1" type="ORF">BN522_01011</name>
</gene>
<proteinExistence type="predicted"/>
<reference evidence="1" key="1">
    <citation type="submission" date="2012-11" db="EMBL/GenBank/DDBJ databases">
        <title>Dependencies among metagenomic species, viruses, plasmids and units of genetic variation.</title>
        <authorList>
            <person name="Nielsen H.B."/>
            <person name="Almeida M."/>
            <person name="Juncker A.S."/>
            <person name="Rasmussen S."/>
            <person name="Li J."/>
            <person name="Sunagawa S."/>
            <person name="Plichta D."/>
            <person name="Gautier L."/>
            <person name="Le Chatelier E."/>
            <person name="Peletier E."/>
            <person name="Bonde I."/>
            <person name="Nielsen T."/>
            <person name="Manichanh C."/>
            <person name="Arumugam M."/>
            <person name="Batto J."/>
            <person name="Santos M.B.Q.D."/>
            <person name="Blom N."/>
            <person name="Borruel N."/>
            <person name="Burgdorf K.S."/>
            <person name="Boumezbeur F."/>
            <person name="Casellas F."/>
            <person name="Dore J."/>
            <person name="Guarner F."/>
            <person name="Hansen T."/>
            <person name="Hildebrand F."/>
            <person name="Kaas R.S."/>
            <person name="Kennedy S."/>
            <person name="Kristiansen K."/>
            <person name="Kultima J.R."/>
            <person name="Leonard P."/>
            <person name="Levenez F."/>
            <person name="Lund O."/>
            <person name="Moumen B."/>
            <person name="Le Paslier D."/>
            <person name="Pons N."/>
            <person name="Pedersen O."/>
            <person name="Prifti E."/>
            <person name="Qin J."/>
            <person name="Raes J."/>
            <person name="Tap J."/>
            <person name="Tims S."/>
            <person name="Ussery D.W."/>
            <person name="Yamada T."/>
            <person name="MetaHit consortium"/>
            <person name="Renault P."/>
            <person name="Sicheritz-Ponten T."/>
            <person name="Bork P."/>
            <person name="Wang J."/>
            <person name="Brunak S."/>
            <person name="Ehrlich S.D."/>
        </authorList>
    </citation>
    <scope>NUCLEOTIDE SEQUENCE [LARGE SCALE GENOMIC DNA]</scope>
</reference>
<sequence>MSCSGIGEGTKRPHARVAFEISTISICKLESELFLIKSAIAADELYPSPAQISKIDRSSS</sequence>